<dbReference type="EMBL" id="FMZV01000010">
    <property type="protein sequence ID" value="SDD75036.1"/>
    <property type="molecule type" value="Genomic_DNA"/>
</dbReference>
<dbReference type="GO" id="GO:0016832">
    <property type="term" value="F:aldehyde-lyase activity"/>
    <property type="evidence" value="ECO:0007669"/>
    <property type="project" value="TreeGrafter"/>
</dbReference>
<reference evidence="6" key="1">
    <citation type="submission" date="2016-10" db="EMBL/GenBank/DDBJ databases">
        <authorList>
            <person name="Varghese N."/>
            <person name="Submissions S."/>
        </authorList>
    </citation>
    <scope>NUCLEOTIDE SEQUENCE [LARGE SCALE GENOMIC DNA]</scope>
    <source>
        <strain evidence="6">CGMCC 1.9108</strain>
    </source>
</reference>
<feature type="domain" description="HpcH/HpaI aldolase/citrate lyase" evidence="4">
    <location>
        <begin position="20"/>
        <end position="242"/>
    </location>
</feature>
<dbReference type="InterPro" id="IPR040442">
    <property type="entry name" value="Pyrv_kinase-like_dom_sf"/>
</dbReference>
<keyword evidence="6" id="KW-1185">Reference proteome</keyword>
<evidence type="ECO:0000313" key="5">
    <source>
        <dbReference type="EMBL" id="SDD75036.1"/>
    </source>
</evidence>
<dbReference type="GO" id="GO:0046872">
    <property type="term" value="F:metal ion binding"/>
    <property type="evidence" value="ECO:0007669"/>
    <property type="project" value="UniProtKB-KW"/>
</dbReference>
<keyword evidence="3" id="KW-0456">Lyase</keyword>
<dbReference type="AlphaFoldDB" id="A0A1G6XCL4"/>
<sequence>MIPNAVKQAWAEGRPTLNGWLGIGNPFTAEIMATAGFDSLTIDLQHGFLDYSHACTMLQAMRASGVTPIARAPWREPGIIMKLLDAGAYGIICPMVNTAEEAADLVAMVRYPPRGNRSFGPTRVSFSAGANYPAEANDQVMVLAMIETGEAFANVDAICATPGLDGIYIGPSDLTLGVTNGRLPSGVDRTEPEMIDTIKAILAAAKRAGIAAGLHCGTPAYAAQAVGWGFDMVTIAADTALLAAGSRGAVGQARALLGGGAGAGAGEKASGY</sequence>
<dbReference type="PANTHER" id="PTHR30502">
    <property type="entry name" value="2-KETO-3-DEOXY-L-RHAMNONATE ALDOLASE"/>
    <property type="match status" value="1"/>
</dbReference>
<dbReference type="RefSeq" id="WP_093032928.1">
    <property type="nucleotide sequence ID" value="NZ_FMZV01000010.1"/>
</dbReference>
<evidence type="ECO:0000313" key="6">
    <source>
        <dbReference type="Proteomes" id="UP000199628"/>
    </source>
</evidence>
<dbReference type="InterPro" id="IPR050251">
    <property type="entry name" value="HpcH-HpaI_aldolase"/>
</dbReference>
<evidence type="ECO:0000259" key="4">
    <source>
        <dbReference type="Pfam" id="PF03328"/>
    </source>
</evidence>
<dbReference type="STRING" id="639004.SAMN04488239_11021"/>
<dbReference type="Pfam" id="PF03328">
    <property type="entry name" value="HpcH_HpaI"/>
    <property type="match status" value="1"/>
</dbReference>
<organism evidence="5 6">
    <name type="scientific">Ruegeria marina</name>
    <dbReference type="NCBI Taxonomy" id="639004"/>
    <lineage>
        <taxon>Bacteria</taxon>
        <taxon>Pseudomonadati</taxon>
        <taxon>Pseudomonadota</taxon>
        <taxon>Alphaproteobacteria</taxon>
        <taxon>Rhodobacterales</taxon>
        <taxon>Roseobacteraceae</taxon>
        <taxon>Ruegeria</taxon>
    </lineage>
</organism>
<protein>
    <submittedName>
        <fullName evidence="5">4-hydroxy-2-oxoheptanedioate aldolase</fullName>
    </submittedName>
</protein>
<name>A0A1G6XCL4_9RHOB</name>
<evidence type="ECO:0000256" key="2">
    <source>
        <dbReference type="ARBA" id="ARBA00022723"/>
    </source>
</evidence>
<dbReference type="InterPro" id="IPR005000">
    <property type="entry name" value="Aldolase/citrate-lyase_domain"/>
</dbReference>
<gene>
    <name evidence="5" type="ORF">SAMN04488239_11021</name>
</gene>
<dbReference type="InterPro" id="IPR015813">
    <property type="entry name" value="Pyrv/PenolPyrv_kinase-like_dom"/>
</dbReference>
<proteinExistence type="inferred from homology"/>
<dbReference type="Proteomes" id="UP000199628">
    <property type="component" value="Unassembled WGS sequence"/>
</dbReference>
<comment type="similarity">
    <text evidence="1">Belongs to the HpcH/HpaI aldolase family.</text>
</comment>
<dbReference type="Gene3D" id="3.20.20.60">
    <property type="entry name" value="Phosphoenolpyruvate-binding domains"/>
    <property type="match status" value="1"/>
</dbReference>
<dbReference type="OrthoDB" id="9802624at2"/>
<dbReference type="SUPFAM" id="SSF51621">
    <property type="entry name" value="Phosphoenolpyruvate/pyruvate domain"/>
    <property type="match status" value="1"/>
</dbReference>
<evidence type="ECO:0000256" key="3">
    <source>
        <dbReference type="ARBA" id="ARBA00023239"/>
    </source>
</evidence>
<accession>A0A1G6XCL4</accession>
<evidence type="ECO:0000256" key="1">
    <source>
        <dbReference type="ARBA" id="ARBA00005568"/>
    </source>
</evidence>
<dbReference type="GO" id="GO:0005737">
    <property type="term" value="C:cytoplasm"/>
    <property type="evidence" value="ECO:0007669"/>
    <property type="project" value="TreeGrafter"/>
</dbReference>
<dbReference type="PANTHER" id="PTHR30502:SF0">
    <property type="entry name" value="PHOSPHOENOLPYRUVATE CARBOXYLASE FAMILY PROTEIN"/>
    <property type="match status" value="1"/>
</dbReference>
<keyword evidence="2" id="KW-0479">Metal-binding</keyword>